<accession>A0A8J8T3Q8</accession>
<gene>
    <name evidence="2" type="ORF">FGO68_gene16447</name>
</gene>
<evidence type="ECO:0000313" key="3">
    <source>
        <dbReference type="Proteomes" id="UP000785679"/>
    </source>
</evidence>
<feature type="compositionally biased region" description="Basic and acidic residues" evidence="1">
    <location>
        <begin position="175"/>
        <end position="190"/>
    </location>
</feature>
<dbReference type="AlphaFoldDB" id="A0A8J8T3Q8"/>
<reference evidence="2" key="1">
    <citation type="submission" date="2019-06" db="EMBL/GenBank/DDBJ databases">
        <authorList>
            <person name="Zheng W."/>
        </authorList>
    </citation>
    <scope>NUCLEOTIDE SEQUENCE</scope>
    <source>
        <strain evidence="2">QDHG01</strain>
    </source>
</reference>
<keyword evidence="3" id="KW-1185">Reference proteome</keyword>
<feature type="region of interest" description="Disordered" evidence="1">
    <location>
        <begin position="159"/>
        <end position="190"/>
    </location>
</feature>
<proteinExistence type="predicted"/>
<organism evidence="2 3">
    <name type="scientific">Halteria grandinella</name>
    <dbReference type="NCBI Taxonomy" id="5974"/>
    <lineage>
        <taxon>Eukaryota</taxon>
        <taxon>Sar</taxon>
        <taxon>Alveolata</taxon>
        <taxon>Ciliophora</taxon>
        <taxon>Intramacronucleata</taxon>
        <taxon>Spirotrichea</taxon>
        <taxon>Stichotrichia</taxon>
        <taxon>Sporadotrichida</taxon>
        <taxon>Halteriidae</taxon>
        <taxon>Halteria</taxon>
    </lineage>
</organism>
<evidence type="ECO:0000256" key="1">
    <source>
        <dbReference type="SAM" id="MobiDB-lite"/>
    </source>
</evidence>
<dbReference type="EMBL" id="RRYP01007635">
    <property type="protein sequence ID" value="TNV80343.1"/>
    <property type="molecule type" value="Genomic_DNA"/>
</dbReference>
<name>A0A8J8T3Q8_HALGN</name>
<comment type="caution">
    <text evidence="2">The sequence shown here is derived from an EMBL/GenBank/DDBJ whole genome shotgun (WGS) entry which is preliminary data.</text>
</comment>
<dbReference type="OrthoDB" id="10628522at2759"/>
<evidence type="ECO:0000313" key="2">
    <source>
        <dbReference type="EMBL" id="TNV80343.1"/>
    </source>
</evidence>
<sequence>MMLNSAMKRKIFKTGQKDSPFRLKFETTRRKNALDTFASREYLRDETMPTHKHSIGLQYAKIAEDQSYRKLDIECALPIGKDSVAFGKVDAFYTKRFYPVEDKLKLVWLIQGGFVRPMFGMGRVAINDRFFIASPMGYQSMGNSFKSNVPKDSIEEVLGQQEQKQEDGEDDEEQKETRGRERPKRERDLMGDDLGSLNYLQTQLRLEFMDIPLIRNINLRTFTYLELACYPHLNTKLTPQSLMQSSRISLGYGFLLYYNACNWGTQKGADHERRGYINVNFGFF</sequence>
<protein>
    <submittedName>
        <fullName evidence="2">Uncharacterized protein</fullName>
    </submittedName>
</protein>
<dbReference type="Proteomes" id="UP000785679">
    <property type="component" value="Unassembled WGS sequence"/>
</dbReference>